<protein>
    <submittedName>
        <fullName evidence="1">Uncharacterized protein</fullName>
    </submittedName>
</protein>
<evidence type="ECO:0000313" key="2">
    <source>
        <dbReference type="Proteomes" id="UP000012960"/>
    </source>
</evidence>
<dbReference type="PANTHER" id="PTHR33598:SF4">
    <property type="entry name" value="OS02G0833400 PROTEIN"/>
    <property type="match status" value="1"/>
</dbReference>
<dbReference type="EnsemblPlants" id="Ma11_t06950.1">
    <property type="protein sequence ID" value="Ma11_p06950.1"/>
    <property type="gene ID" value="Ma11_g06950"/>
</dbReference>
<accession>A0A804L541</accession>
<name>A0A804L541_MUSAM</name>
<dbReference type="Proteomes" id="UP000012960">
    <property type="component" value="Unplaced"/>
</dbReference>
<proteinExistence type="predicted"/>
<evidence type="ECO:0000313" key="1">
    <source>
        <dbReference type="EnsemblPlants" id="Ma11_p06950.1"/>
    </source>
</evidence>
<dbReference type="InParanoid" id="A0A804L541"/>
<organism evidence="1 2">
    <name type="scientific">Musa acuminata subsp. malaccensis</name>
    <name type="common">Wild banana</name>
    <name type="synonym">Musa malaccensis</name>
    <dbReference type="NCBI Taxonomy" id="214687"/>
    <lineage>
        <taxon>Eukaryota</taxon>
        <taxon>Viridiplantae</taxon>
        <taxon>Streptophyta</taxon>
        <taxon>Embryophyta</taxon>
        <taxon>Tracheophyta</taxon>
        <taxon>Spermatophyta</taxon>
        <taxon>Magnoliopsida</taxon>
        <taxon>Liliopsida</taxon>
        <taxon>Zingiberales</taxon>
        <taxon>Musaceae</taxon>
        <taxon>Musa</taxon>
    </lineage>
</organism>
<dbReference type="Gramene" id="Ma11_t06950.1">
    <property type="protein sequence ID" value="Ma11_p06950.1"/>
    <property type="gene ID" value="Ma11_g06950"/>
</dbReference>
<dbReference type="PANTHER" id="PTHR33598">
    <property type="entry name" value="OS02G0833400 PROTEIN"/>
    <property type="match status" value="1"/>
</dbReference>
<reference evidence="1" key="1">
    <citation type="submission" date="2021-05" db="UniProtKB">
        <authorList>
            <consortium name="EnsemblPlants"/>
        </authorList>
    </citation>
    <scope>IDENTIFICATION</scope>
    <source>
        <strain evidence="1">subsp. malaccensis</strain>
    </source>
</reference>
<sequence>MELFMKSVTSQVVDAMRQTVTNVIGTLPHQFFAMTVTTGSENLAQLMYSVMMTGYMFGNAQYRLELQQSLEHIALPDPEEKMYVPDFALGTQKKVAGEVIRWNKITGPEKMDAVKYIEYLEAEIEELNHQVARKSLNGHNELLEYLKTLEP</sequence>
<dbReference type="AlphaFoldDB" id="A0A804L541"/>
<dbReference type="Pfam" id="PF05542">
    <property type="entry name" value="DUF760"/>
    <property type="match status" value="1"/>
</dbReference>
<keyword evidence="2" id="KW-1185">Reference proteome</keyword>
<dbReference type="InterPro" id="IPR008479">
    <property type="entry name" value="DUF760"/>
</dbReference>